<gene>
    <name evidence="2" type="ORF">DW352_24740</name>
</gene>
<dbReference type="Pfam" id="PF00106">
    <property type="entry name" value="adh_short"/>
    <property type="match status" value="1"/>
</dbReference>
<dbReference type="RefSeq" id="WP_115693829.1">
    <property type="nucleotide sequence ID" value="NZ_CP031417.1"/>
</dbReference>
<organism evidence="2 3">
    <name type="scientific">Pseudolabrys taiwanensis</name>
    <dbReference type="NCBI Taxonomy" id="331696"/>
    <lineage>
        <taxon>Bacteria</taxon>
        <taxon>Pseudomonadati</taxon>
        <taxon>Pseudomonadota</taxon>
        <taxon>Alphaproteobacteria</taxon>
        <taxon>Hyphomicrobiales</taxon>
        <taxon>Xanthobacteraceae</taxon>
        <taxon>Pseudolabrys</taxon>
    </lineage>
</organism>
<reference evidence="2 3" key="1">
    <citation type="submission" date="2018-07" db="EMBL/GenBank/DDBJ databases">
        <authorList>
            <person name="Quirk P.G."/>
            <person name="Krulwich T.A."/>
        </authorList>
    </citation>
    <scope>NUCLEOTIDE SEQUENCE [LARGE SCALE GENOMIC DNA]</scope>
    <source>
        <strain evidence="2 3">CC-BB4</strain>
    </source>
</reference>
<protein>
    <submittedName>
        <fullName evidence="2">SDR family NAD(P)-dependent oxidoreductase</fullName>
    </submittedName>
</protein>
<evidence type="ECO:0000256" key="1">
    <source>
        <dbReference type="ARBA" id="ARBA00006484"/>
    </source>
</evidence>
<dbReference type="OrthoDB" id="9793325at2"/>
<dbReference type="InterPro" id="IPR036291">
    <property type="entry name" value="NAD(P)-bd_dom_sf"/>
</dbReference>
<evidence type="ECO:0000313" key="2">
    <source>
        <dbReference type="EMBL" id="AXK83450.1"/>
    </source>
</evidence>
<evidence type="ECO:0000313" key="3">
    <source>
        <dbReference type="Proteomes" id="UP000254889"/>
    </source>
</evidence>
<sequence length="259" mass="27433">MDLDIAGRTAIVCGSSQGLGLACARALAAEGVNVVLNGRDKAKLDKAAETLVALARGTVTAVVADLATGDGRQRLLAAAPVCDILINNNGGPKPAYFGEIDHDAWIQVIEANMIAPMMLTRSVLPGMKERRFGRIINVTSAMVTTPRPHMAPSAGARSGLTGAMKALALEVARFNITINNLLPERFDTDRQHQMAKAAMTRESISYEEARARQVQSIAAKRLGDPREFGATCAFLCSTLAGFMSGQNIHLDGGSYPALV</sequence>
<dbReference type="InterPro" id="IPR002347">
    <property type="entry name" value="SDR_fam"/>
</dbReference>
<dbReference type="EMBL" id="CP031417">
    <property type="protein sequence ID" value="AXK83450.1"/>
    <property type="molecule type" value="Genomic_DNA"/>
</dbReference>
<keyword evidence="3" id="KW-1185">Reference proteome</keyword>
<proteinExistence type="inferred from homology"/>
<accession>A0A346A2Q3</accession>
<dbReference type="Proteomes" id="UP000254889">
    <property type="component" value="Chromosome"/>
</dbReference>
<dbReference type="PRINTS" id="PR00081">
    <property type="entry name" value="GDHRDH"/>
</dbReference>
<dbReference type="PANTHER" id="PTHR42879">
    <property type="entry name" value="3-OXOACYL-(ACYL-CARRIER-PROTEIN) REDUCTASE"/>
    <property type="match status" value="1"/>
</dbReference>
<dbReference type="AlphaFoldDB" id="A0A346A2Q3"/>
<dbReference type="SUPFAM" id="SSF51735">
    <property type="entry name" value="NAD(P)-binding Rossmann-fold domains"/>
    <property type="match status" value="1"/>
</dbReference>
<comment type="similarity">
    <text evidence="1">Belongs to the short-chain dehydrogenases/reductases (SDR) family.</text>
</comment>
<dbReference type="KEGG" id="ptaw:DW352_24740"/>
<name>A0A346A2Q3_9HYPH</name>
<dbReference type="Gene3D" id="3.40.50.720">
    <property type="entry name" value="NAD(P)-binding Rossmann-like Domain"/>
    <property type="match status" value="1"/>
</dbReference>
<dbReference type="InterPro" id="IPR050259">
    <property type="entry name" value="SDR"/>
</dbReference>
<dbReference type="PANTHER" id="PTHR42879:SF6">
    <property type="entry name" value="NADPH-DEPENDENT REDUCTASE BACG"/>
    <property type="match status" value="1"/>
</dbReference>